<dbReference type="PATRIC" id="fig|1165867.3.peg.2363"/>
<feature type="transmembrane region" description="Helical" evidence="2">
    <location>
        <begin position="182"/>
        <end position="207"/>
    </location>
</feature>
<accession>I0WTQ2</accession>
<feature type="chain" id="PRO_5039218950" description="Transmembrane protein" evidence="3">
    <location>
        <begin position="19"/>
        <end position="284"/>
    </location>
</feature>
<evidence type="ECO:0000313" key="4">
    <source>
        <dbReference type="EMBL" id="EID79768.1"/>
    </source>
</evidence>
<feature type="region of interest" description="Disordered" evidence="1">
    <location>
        <begin position="235"/>
        <end position="284"/>
    </location>
</feature>
<reference evidence="4 5" key="1">
    <citation type="journal article" date="2012" name="J. Bacteriol.">
        <title>Draft genome sequence of the nitrophenol-degrading actinomycete Rhodococcus imtechensis RKJ300.</title>
        <authorList>
            <person name="Vikram S."/>
            <person name="Kumar S."/>
            <person name="Subramanian S."/>
            <person name="Raghava G.P."/>
        </authorList>
    </citation>
    <scope>NUCLEOTIDE SEQUENCE [LARGE SCALE GENOMIC DNA]</scope>
    <source>
        <strain evidence="4 5">RKJ300</strain>
    </source>
</reference>
<gene>
    <name evidence="4" type="ORF">W59_11631</name>
</gene>
<keyword evidence="2" id="KW-0812">Transmembrane</keyword>
<feature type="signal peptide" evidence="3">
    <location>
        <begin position="1"/>
        <end position="18"/>
    </location>
</feature>
<evidence type="ECO:0000256" key="1">
    <source>
        <dbReference type="SAM" id="MobiDB-lite"/>
    </source>
</evidence>
<feature type="transmembrane region" description="Helical" evidence="2">
    <location>
        <begin position="146"/>
        <end position="170"/>
    </location>
</feature>
<keyword evidence="2" id="KW-0472">Membrane</keyword>
<sequence>MLAVVLGSLGLSAAPAAAAQPVLMSATINGQDIATADQEHPVRLDPQGSADVSVTITNDSTDPLNVGAIHLSGNVLGLSFFAYHTSVALTVETGATETVTYVLDLTGLDGQATGLINGNVAVIDDSGATIADLPTVTDVRGSVVSVYGLFGLALAILTVLAIVDVALAIGRGRLPLNRWRRGLRLLTPGIGLGLVLVFTLSVARVWVPTTERWITVAAAFAVGFFILGYLTPTPAEDDEDDDEDILDEEYLPDDVRDDSQSAQPPATQRTVPVTRRTLTDHDER</sequence>
<organism evidence="4 5">
    <name type="scientific">Rhodococcus opacus RKJ300 = JCM 13270</name>
    <dbReference type="NCBI Taxonomy" id="1165867"/>
    <lineage>
        <taxon>Bacteria</taxon>
        <taxon>Bacillati</taxon>
        <taxon>Actinomycetota</taxon>
        <taxon>Actinomycetes</taxon>
        <taxon>Mycobacteriales</taxon>
        <taxon>Nocardiaceae</taxon>
        <taxon>Rhodococcus</taxon>
    </lineage>
</organism>
<evidence type="ECO:0000256" key="3">
    <source>
        <dbReference type="SAM" id="SignalP"/>
    </source>
</evidence>
<evidence type="ECO:0000313" key="5">
    <source>
        <dbReference type="Proteomes" id="UP000006447"/>
    </source>
</evidence>
<keyword evidence="3" id="KW-0732">Signal</keyword>
<feature type="compositionally biased region" description="Polar residues" evidence="1">
    <location>
        <begin position="260"/>
        <end position="271"/>
    </location>
</feature>
<dbReference type="EMBL" id="AJJH01000056">
    <property type="protein sequence ID" value="EID79768.1"/>
    <property type="molecule type" value="Genomic_DNA"/>
</dbReference>
<proteinExistence type="predicted"/>
<name>I0WTQ2_RHOOP</name>
<feature type="transmembrane region" description="Helical" evidence="2">
    <location>
        <begin position="213"/>
        <end position="230"/>
    </location>
</feature>
<dbReference type="AlphaFoldDB" id="I0WTQ2"/>
<protein>
    <recommendedName>
        <fullName evidence="6">Transmembrane protein</fullName>
    </recommendedName>
</protein>
<evidence type="ECO:0008006" key="6">
    <source>
        <dbReference type="Google" id="ProtNLM"/>
    </source>
</evidence>
<comment type="caution">
    <text evidence="4">The sequence shown here is derived from an EMBL/GenBank/DDBJ whole genome shotgun (WGS) entry which is preliminary data.</text>
</comment>
<dbReference type="Proteomes" id="UP000006447">
    <property type="component" value="Unassembled WGS sequence"/>
</dbReference>
<feature type="compositionally biased region" description="Acidic residues" evidence="1">
    <location>
        <begin position="235"/>
        <end position="252"/>
    </location>
</feature>
<keyword evidence="2" id="KW-1133">Transmembrane helix</keyword>
<evidence type="ECO:0000256" key="2">
    <source>
        <dbReference type="SAM" id="Phobius"/>
    </source>
</evidence>